<dbReference type="PANTHER" id="PTHR32448">
    <property type="entry name" value="OS08G0158400 PROTEIN"/>
    <property type="match status" value="1"/>
</dbReference>
<evidence type="ECO:0000313" key="1">
    <source>
        <dbReference type="EMBL" id="KAG5622067.1"/>
    </source>
</evidence>
<proteinExistence type="predicted"/>
<gene>
    <name evidence="1" type="ORF">H5410_007285</name>
</gene>
<evidence type="ECO:0000313" key="2">
    <source>
        <dbReference type="Proteomes" id="UP000824120"/>
    </source>
</evidence>
<name>A0A9J6ACN0_SOLCO</name>
<comment type="caution">
    <text evidence="1">The sequence shown here is derived from an EMBL/GenBank/DDBJ whole genome shotgun (WGS) entry which is preliminary data.</text>
</comment>
<dbReference type="Gene3D" id="3.40.462.20">
    <property type="match status" value="1"/>
</dbReference>
<dbReference type="Proteomes" id="UP000824120">
    <property type="component" value="Chromosome 2"/>
</dbReference>
<sequence length="96" mass="11449">MYSTNKAYHSSSFINDYNDKVDENRLIWLFLRSSESRFGRGQKTIHAFFTTMFVGGVDELFHEMQNRFPELGLIKKDCNKMSWISLIEFDIYSIYK</sequence>
<reference evidence="1 2" key="1">
    <citation type="submission" date="2020-09" db="EMBL/GenBank/DDBJ databases">
        <title>De no assembly of potato wild relative species, Solanum commersonii.</title>
        <authorList>
            <person name="Cho K."/>
        </authorList>
    </citation>
    <scope>NUCLEOTIDE SEQUENCE [LARGE SCALE GENOMIC DNA]</scope>
    <source>
        <strain evidence="1">LZ3.2</strain>
        <tissue evidence="1">Leaf</tissue>
    </source>
</reference>
<protein>
    <submittedName>
        <fullName evidence="1">Uncharacterized protein</fullName>
    </submittedName>
</protein>
<dbReference type="OrthoDB" id="407275at2759"/>
<dbReference type="EMBL" id="JACXVP010000002">
    <property type="protein sequence ID" value="KAG5622067.1"/>
    <property type="molecule type" value="Genomic_DNA"/>
</dbReference>
<dbReference type="AlphaFoldDB" id="A0A9J6ACN0"/>
<accession>A0A9J6ACN0</accession>
<keyword evidence="2" id="KW-1185">Reference proteome</keyword>
<organism evidence="1 2">
    <name type="scientific">Solanum commersonii</name>
    <name type="common">Commerson's wild potato</name>
    <name type="synonym">Commerson's nightshade</name>
    <dbReference type="NCBI Taxonomy" id="4109"/>
    <lineage>
        <taxon>Eukaryota</taxon>
        <taxon>Viridiplantae</taxon>
        <taxon>Streptophyta</taxon>
        <taxon>Embryophyta</taxon>
        <taxon>Tracheophyta</taxon>
        <taxon>Spermatophyta</taxon>
        <taxon>Magnoliopsida</taxon>
        <taxon>eudicotyledons</taxon>
        <taxon>Gunneridae</taxon>
        <taxon>Pentapetalae</taxon>
        <taxon>asterids</taxon>
        <taxon>lamiids</taxon>
        <taxon>Solanales</taxon>
        <taxon>Solanaceae</taxon>
        <taxon>Solanoideae</taxon>
        <taxon>Solaneae</taxon>
        <taxon>Solanum</taxon>
    </lineage>
</organism>